<sequence>MEEDEDKQHEPTQKKLDDARKKGEVPRSADLTTAASYAGLLTAFMVLGAWSVQTGGTALMPFLQNADGLEQLFFSGHGVTVTAGMMWDLFTAIAPWFLVPAVFALGAIIAQRSFVVSSDKIKPKLSKISLISNAKNKFGRNGLFEFAKSFVKLIMISIILGVFLWIKLPQIIQSLSLSPGMISAVLAELCLQFLTIVLFVAGAIGVVDFFWQYHEHLRKNRMSHKELKDEAKDSEGDPHMKQERRQRGYDIAMNQMLADVPDADVIIVNPQHYAVALKWDKFQNAAPVCVAKGVDEIAARIREVANENGVPIHRDPPTARSLYATVDIGQEVPPETYEVVAAAIRFAESMRLKARKNGWGK</sequence>
<keyword evidence="5" id="KW-1185">Reference proteome</keyword>
<feature type="compositionally biased region" description="Basic and acidic residues" evidence="2">
    <location>
        <begin position="223"/>
        <end position="243"/>
    </location>
</feature>
<evidence type="ECO:0000256" key="3">
    <source>
        <dbReference type="SAM" id="Phobius"/>
    </source>
</evidence>
<keyword evidence="4" id="KW-0966">Cell projection</keyword>
<gene>
    <name evidence="4" type="ORF">HRQ87_07615</name>
</gene>
<dbReference type="Pfam" id="PF01312">
    <property type="entry name" value="Bac_export_2"/>
    <property type="match status" value="1"/>
</dbReference>
<evidence type="ECO:0000256" key="2">
    <source>
        <dbReference type="SAM" id="MobiDB-lite"/>
    </source>
</evidence>
<dbReference type="Proteomes" id="UP000777935">
    <property type="component" value="Unassembled WGS sequence"/>
</dbReference>
<dbReference type="PANTHER" id="PTHR30531">
    <property type="entry name" value="FLAGELLAR BIOSYNTHETIC PROTEIN FLHB"/>
    <property type="match status" value="1"/>
</dbReference>
<dbReference type="EMBL" id="JABUFE010000003">
    <property type="protein sequence ID" value="NSX54669.1"/>
    <property type="molecule type" value="Genomic_DNA"/>
</dbReference>
<protein>
    <submittedName>
        <fullName evidence="4">Flagellar biosynthesis protein FlhB</fullName>
    </submittedName>
</protein>
<keyword evidence="4" id="KW-0282">Flagellum</keyword>
<feature type="transmembrane region" description="Helical" evidence="3">
    <location>
        <begin position="89"/>
        <end position="110"/>
    </location>
</feature>
<comment type="similarity">
    <text evidence="1">Belongs to the type III secretion exporter family.</text>
</comment>
<evidence type="ECO:0000313" key="4">
    <source>
        <dbReference type="EMBL" id="NSX54669.1"/>
    </source>
</evidence>
<feature type="region of interest" description="Disordered" evidence="2">
    <location>
        <begin position="1"/>
        <end position="25"/>
    </location>
</feature>
<dbReference type="PRINTS" id="PR00950">
    <property type="entry name" value="TYPE3IMSPROT"/>
</dbReference>
<dbReference type="Gene3D" id="3.40.1690.10">
    <property type="entry name" value="secretion proteins EscU"/>
    <property type="match status" value="1"/>
</dbReference>
<accession>A0ABX2IW82</accession>
<organism evidence="4 5">
    <name type="scientific">Parasulfitobacter algicola</name>
    <dbReference type="NCBI Taxonomy" id="2614809"/>
    <lineage>
        <taxon>Bacteria</taxon>
        <taxon>Pseudomonadati</taxon>
        <taxon>Pseudomonadota</taxon>
        <taxon>Alphaproteobacteria</taxon>
        <taxon>Rhodobacterales</taxon>
        <taxon>Roseobacteraceae</taxon>
        <taxon>Parasulfitobacter</taxon>
    </lineage>
</organism>
<feature type="transmembrane region" description="Helical" evidence="3">
    <location>
        <begin position="150"/>
        <end position="168"/>
    </location>
</feature>
<dbReference type="SUPFAM" id="SSF160544">
    <property type="entry name" value="EscU C-terminal domain-like"/>
    <property type="match status" value="1"/>
</dbReference>
<dbReference type="RefSeq" id="WP_174136910.1">
    <property type="nucleotide sequence ID" value="NZ_JABUFE010000003.1"/>
</dbReference>
<evidence type="ECO:0000313" key="5">
    <source>
        <dbReference type="Proteomes" id="UP000777935"/>
    </source>
</evidence>
<keyword evidence="3" id="KW-0472">Membrane</keyword>
<dbReference type="PANTHER" id="PTHR30531:SF12">
    <property type="entry name" value="FLAGELLAR BIOSYNTHETIC PROTEIN FLHB"/>
    <property type="match status" value="1"/>
</dbReference>
<keyword evidence="3" id="KW-1133">Transmembrane helix</keyword>
<proteinExistence type="inferred from homology"/>
<feature type="region of interest" description="Disordered" evidence="2">
    <location>
        <begin position="222"/>
        <end position="243"/>
    </location>
</feature>
<evidence type="ECO:0000256" key="1">
    <source>
        <dbReference type="ARBA" id="ARBA00010690"/>
    </source>
</evidence>
<dbReference type="InterPro" id="IPR006135">
    <property type="entry name" value="T3SS_substrate_exporter"/>
</dbReference>
<keyword evidence="3" id="KW-0812">Transmembrane</keyword>
<reference evidence="4 5" key="1">
    <citation type="submission" date="2020-06" db="EMBL/GenBank/DDBJ databases">
        <title>Sulfitobacter algicola sp. nov., isolated from green algae.</title>
        <authorList>
            <person name="Wang C."/>
        </authorList>
    </citation>
    <scope>NUCLEOTIDE SEQUENCE [LARGE SCALE GENOMIC DNA]</scope>
    <source>
        <strain evidence="4 5">1151</strain>
    </source>
</reference>
<name>A0ABX2IW82_9RHOB</name>
<feature type="transmembrane region" description="Helical" evidence="3">
    <location>
        <begin position="180"/>
        <end position="211"/>
    </location>
</feature>
<keyword evidence="4" id="KW-0969">Cilium</keyword>
<dbReference type="InterPro" id="IPR029025">
    <property type="entry name" value="T3SS_substrate_exporter_C"/>
</dbReference>
<comment type="caution">
    <text evidence="4">The sequence shown here is derived from an EMBL/GenBank/DDBJ whole genome shotgun (WGS) entry which is preliminary data.</text>
</comment>
<feature type="transmembrane region" description="Helical" evidence="3">
    <location>
        <begin position="31"/>
        <end position="52"/>
    </location>
</feature>